<dbReference type="Gene3D" id="3.40.1360.10">
    <property type="match status" value="1"/>
</dbReference>
<dbReference type="AlphaFoldDB" id="A0A1F6EDS8"/>
<gene>
    <name evidence="7" type="primary">recR</name>
    <name evidence="9" type="ORF">A3A35_02800</name>
</gene>
<dbReference type="GO" id="GO:0008270">
    <property type="term" value="F:zinc ion binding"/>
    <property type="evidence" value="ECO:0007669"/>
    <property type="project" value="UniProtKB-KW"/>
</dbReference>
<dbReference type="EMBL" id="MFLV01000009">
    <property type="protein sequence ID" value="OGG71825.1"/>
    <property type="molecule type" value="Genomic_DNA"/>
</dbReference>
<comment type="caution">
    <text evidence="7">Lacks conserved residue(s) required for the propagation of feature annotation.</text>
</comment>
<keyword evidence="5 7" id="KW-0233">DNA recombination</keyword>
<name>A0A1F6EDS8_9BACT</name>
<evidence type="ECO:0000256" key="4">
    <source>
        <dbReference type="ARBA" id="ARBA00022833"/>
    </source>
</evidence>
<keyword evidence="4 7" id="KW-0862">Zinc</keyword>
<evidence type="ECO:0000313" key="10">
    <source>
        <dbReference type="Proteomes" id="UP000179115"/>
    </source>
</evidence>
<sequence>MSTLDKLAELFARFPGIGPRQSKRFVYYLLAAPIGVREELSRLVLALKKMVNVCSECQRFFTSNGNQQTLCSTCADPNRDNTLLMIVEKDVDLENIERAGAWSGKYFVLGGTIPILEKNPHERVRSKQIQKLIENRGKNNGLKEVVLALSLTSEGENTAEFLQSSLAPLSTAYGFKLSTLGRGLSTGSELEYSDPDTIRNALKNRQ</sequence>
<dbReference type="Gene3D" id="1.10.8.420">
    <property type="entry name" value="RecR Domain 1"/>
    <property type="match status" value="1"/>
</dbReference>
<dbReference type="InterPro" id="IPR000093">
    <property type="entry name" value="DNA_Rcmb_RecR"/>
</dbReference>
<evidence type="ECO:0000259" key="8">
    <source>
        <dbReference type="PROSITE" id="PS50880"/>
    </source>
</evidence>
<evidence type="ECO:0000256" key="7">
    <source>
        <dbReference type="HAMAP-Rule" id="MF_00017"/>
    </source>
</evidence>
<dbReference type="InterPro" id="IPR023627">
    <property type="entry name" value="Rcmb_RecR"/>
</dbReference>
<comment type="similarity">
    <text evidence="7">Belongs to the RecR family.</text>
</comment>
<comment type="caution">
    <text evidence="9">The sequence shown here is derived from an EMBL/GenBank/DDBJ whole genome shotgun (WGS) entry which is preliminary data.</text>
</comment>
<feature type="domain" description="Toprim" evidence="8">
    <location>
        <begin position="82"/>
        <end position="185"/>
    </location>
</feature>
<evidence type="ECO:0000256" key="5">
    <source>
        <dbReference type="ARBA" id="ARBA00023172"/>
    </source>
</evidence>
<evidence type="ECO:0000256" key="6">
    <source>
        <dbReference type="ARBA" id="ARBA00023204"/>
    </source>
</evidence>
<keyword evidence="2 7" id="KW-0227">DNA damage</keyword>
<accession>A0A1F6EDS8</accession>
<organism evidence="9 10">
    <name type="scientific">Candidatus Kaiserbacteria bacterium RIFCSPLOWO2_01_FULL_51_21</name>
    <dbReference type="NCBI Taxonomy" id="1798508"/>
    <lineage>
        <taxon>Bacteria</taxon>
        <taxon>Candidatus Kaiseribacteriota</taxon>
    </lineage>
</organism>
<dbReference type="SUPFAM" id="SSF111304">
    <property type="entry name" value="Recombination protein RecR"/>
    <property type="match status" value="1"/>
</dbReference>
<dbReference type="PANTHER" id="PTHR30446">
    <property type="entry name" value="RECOMBINATION PROTEIN RECR"/>
    <property type="match status" value="1"/>
</dbReference>
<dbReference type="HAMAP" id="MF_00017">
    <property type="entry name" value="RecR"/>
    <property type="match status" value="1"/>
</dbReference>
<evidence type="ECO:0000256" key="1">
    <source>
        <dbReference type="ARBA" id="ARBA00022723"/>
    </source>
</evidence>
<comment type="function">
    <text evidence="7">May play a role in DNA repair. It seems to be involved in an RecBC-independent recombinational process of DNA repair. It may act with RecF and RecO.</text>
</comment>
<dbReference type="Pfam" id="PF13662">
    <property type="entry name" value="Toprim_4"/>
    <property type="match status" value="1"/>
</dbReference>
<dbReference type="Pfam" id="PF21175">
    <property type="entry name" value="RecR_C"/>
    <property type="match status" value="1"/>
</dbReference>
<protein>
    <recommendedName>
        <fullName evidence="7">Recombination protein RecR</fullName>
    </recommendedName>
</protein>
<dbReference type="GO" id="GO:0006310">
    <property type="term" value="P:DNA recombination"/>
    <property type="evidence" value="ECO:0007669"/>
    <property type="project" value="UniProtKB-UniRule"/>
</dbReference>
<reference evidence="9 10" key="1">
    <citation type="journal article" date="2016" name="Nat. Commun.">
        <title>Thousands of microbial genomes shed light on interconnected biogeochemical processes in an aquifer system.</title>
        <authorList>
            <person name="Anantharaman K."/>
            <person name="Brown C.T."/>
            <person name="Hug L.A."/>
            <person name="Sharon I."/>
            <person name="Castelle C.J."/>
            <person name="Probst A.J."/>
            <person name="Thomas B.C."/>
            <person name="Singh A."/>
            <person name="Wilkins M.J."/>
            <person name="Karaoz U."/>
            <person name="Brodie E.L."/>
            <person name="Williams K.H."/>
            <person name="Hubbard S.S."/>
            <person name="Banfield J.F."/>
        </authorList>
    </citation>
    <scope>NUCLEOTIDE SEQUENCE [LARGE SCALE GENOMIC DNA]</scope>
</reference>
<evidence type="ECO:0000313" key="9">
    <source>
        <dbReference type="EMBL" id="OGG71825.1"/>
    </source>
</evidence>
<dbReference type="PANTHER" id="PTHR30446:SF0">
    <property type="entry name" value="RECOMBINATION PROTEIN RECR"/>
    <property type="match status" value="1"/>
</dbReference>
<keyword evidence="1 7" id="KW-0479">Metal-binding</keyword>
<dbReference type="SMART" id="SM00493">
    <property type="entry name" value="TOPRIM"/>
    <property type="match status" value="1"/>
</dbReference>
<dbReference type="STRING" id="1798508.A3A35_02800"/>
<evidence type="ECO:0000256" key="3">
    <source>
        <dbReference type="ARBA" id="ARBA00022771"/>
    </source>
</evidence>
<dbReference type="Proteomes" id="UP000179115">
    <property type="component" value="Unassembled WGS sequence"/>
</dbReference>
<dbReference type="GO" id="GO:0006281">
    <property type="term" value="P:DNA repair"/>
    <property type="evidence" value="ECO:0007669"/>
    <property type="project" value="UniProtKB-UniRule"/>
</dbReference>
<dbReference type="GO" id="GO:0003677">
    <property type="term" value="F:DNA binding"/>
    <property type="evidence" value="ECO:0007669"/>
    <property type="project" value="UniProtKB-UniRule"/>
</dbReference>
<proteinExistence type="inferred from homology"/>
<keyword evidence="6 7" id="KW-0234">DNA repair</keyword>
<evidence type="ECO:0000256" key="2">
    <source>
        <dbReference type="ARBA" id="ARBA00022763"/>
    </source>
</evidence>
<dbReference type="PROSITE" id="PS50880">
    <property type="entry name" value="TOPRIM"/>
    <property type="match status" value="1"/>
</dbReference>
<keyword evidence="3 7" id="KW-0863">Zinc-finger</keyword>
<dbReference type="InterPro" id="IPR006171">
    <property type="entry name" value="TOPRIM_dom"/>
</dbReference>